<protein>
    <submittedName>
        <fullName evidence="1">Uncharacterized protein</fullName>
    </submittedName>
</protein>
<organism evidence="1">
    <name type="scientific">Anguilla anguilla</name>
    <name type="common">European freshwater eel</name>
    <name type="synonym">Muraena anguilla</name>
    <dbReference type="NCBI Taxonomy" id="7936"/>
    <lineage>
        <taxon>Eukaryota</taxon>
        <taxon>Metazoa</taxon>
        <taxon>Chordata</taxon>
        <taxon>Craniata</taxon>
        <taxon>Vertebrata</taxon>
        <taxon>Euteleostomi</taxon>
        <taxon>Actinopterygii</taxon>
        <taxon>Neopterygii</taxon>
        <taxon>Teleostei</taxon>
        <taxon>Anguilliformes</taxon>
        <taxon>Anguillidae</taxon>
        <taxon>Anguilla</taxon>
    </lineage>
</organism>
<reference evidence="1" key="2">
    <citation type="journal article" date="2015" name="Fish Shellfish Immunol.">
        <title>Early steps in the European eel (Anguilla anguilla)-Vibrio vulnificus interaction in the gills: Role of the RtxA13 toxin.</title>
        <authorList>
            <person name="Callol A."/>
            <person name="Pajuelo D."/>
            <person name="Ebbesson L."/>
            <person name="Teles M."/>
            <person name="MacKenzie S."/>
            <person name="Amaro C."/>
        </authorList>
    </citation>
    <scope>NUCLEOTIDE SEQUENCE</scope>
</reference>
<evidence type="ECO:0000313" key="1">
    <source>
        <dbReference type="EMBL" id="JAH53598.1"/>
    </source>
</evidence>
<proteinExistence type="predicted"/>
<accession>A0A0E9TLH5</accession>
<sequence length="15" mass="1839">MPFCLLFEKDNRVKV</sequence>
<reference evidence="1" key="1">
    <citation type="submission" date="2014-11" db="EMBL/GenBank/DDBJ databases">
        <authorList>
            <person name="Amaro Gonzalez C."/>
        </authorList>
    </citation>
    <scope>NUCLEOTIDE SEQUENCE</scope>
</reference>
<name>A0A0E9TLH5_ANGAN</name>
<dbReference type="EMBL" id="GBXM01054979">
    <property type="protein sequence ID" value="JAH53598.1"/>
    <property type="molecule type" value="Transcribed_RNA"/>
</dbReference>